<accession>Q7G350</accession>
<feature type="region of interest" description="Disordered" evidence="1">
    <location>
        <begin position="25"/>
        <end position="64"/>
    </location>
</feature>
<dbReference type="Proteomes" id="UP000000763">
    <property type="component" value="Chromosome 10"/>
</dbReference>
<evidence type="ECO:0000313" key="2">
    <source>
        <dbReference type="EMBL" id="AAM74315.1"/>
    </source>
</evidence>
<sequence length="186" mass="19651">MGPTCPFSLPSLSSFSLIAAPSISLSPAVGGDGGEQRKRGGGARAELHRGEDGGDDSGGGGTHMRRGMVSLAAIDQVFDAITGGWEPAAAAGGWAEQALKIMANEEKLDLFLKKMVEEAAQRVEAEQRSISDLLSFKATVEAWIPEVEWKVDSLNSSVVYLQNKLTLMEKKGAAAVDVAAVTRRHV</sequence>
<reference evidence="3" key="2">
    <citation type="journal article" date="2008" name="Nucleic Acids Res.">
        <title>The rice annotation project database (RAP-DB): 2008 update.</title>
        <authorList>
            <consortium name="The rice annotation project (RAP)"/>
        </authorList>
    </citation>
    <scope>GENOME REANNOTATION</scope>
    <source>
        <strain evidence="3">cv. Nipponbare</strain>
    </source>
</reference>
<proteinExistence type="predicted"/>
<organism evidence="2 3">
    <name type="scientific">Oryza sativa subsp. japonica</name>
    <name type="common">Rice</name>
    <dbReference type="NCBI Taxonomy" id="39947"/>
    <lineage>
        <taxon>Eukaryota</taxon>
        <taxon>Viridiplantae</taxon>
        <taxon>Streptophyta</taxon>
        <taxon>Embryophyta</taxon>
        <taxon>Tracheophyta</taxon>
        <taxon>Spermatophyta</taxon>
        <taxon>Magnoliopsida</taxon>
        <taxon>Liliopsida</taxon>
        <taxon>Poales</taxon>
        <taxon>Poaceae</taxon>
        <taxon>BOP clade</taxon>
        <taxon>Oryzoideae</taxon>
        <taxon>Oryzeae</taxon>
        <taxon>Oryzinae</taxon>
        <taxon>Oryza</taxon>
        <taxon>Oryza sativa</taxon>
    </lineage>
</organism>
<dbReference type="EMBL" id="AC114474">
    <property type="protein sequence ID" value="AAM74315.1"/>
    <property type="molecule type" value="Genomic_DNA"/>
</dbReference>
<name>Q7G350_ORYSJ</name>
<dbReference type="AlphaFoldDB" id="Q7G350"/>
<evidence type="ECO:0000256" key="1">
    <source>
        <dbReference type="SAM" id="MobiDB-lite"/>
    </source>
</evidence>
<gene>
    <name evidence="2" type="ORF">OSJNBa0032N04.7</name>
</gene>
<evidence type="ECO:0000313" key="3">
    <source>
        <dbReference type="Proteomes" id="UP000000763"/>
    </source>
</evidence>
<reference evidence="3" key="1">
    <citation type="journal article" date="2005" name="Nature">
        <title>The map-based sequence of the rice genome.</title>
        <authorList>
            <consortium name="International rice genome sequencing project (IRGSP)"/>
            <person name="Matsumoto T."/>
            <person name="Wu J."/>
            <person name="Kanamori H."/>
            <person name="Katayose Y."/>
            <person name="Fujisawa M."/>
            <person name="Namiki N."/>
            <person name="Mizuno H."/>
            <person name="Yamamoto K."/>
            <person name="Antonio B.A."/>
            <person name="Baba T."/>
            <person name="Sakata K."/>
            <person name="Nagamura Y."/>
            <person name="Aoki H."/>
            <person name="Arikawa K."/>
            <person name="Arita K."/>
            <person name="Bito T."/>
            <person name="Chiden Y."/>
            <person name="Fujitsuka N."/>
            <person name="Fukunaka R."/>
            <person name="Hamada M."/>
            <person name="Harada C."/>
            <person name="Hayashi A."/>
            <person name="Hijishita S."/>
            <person name="Honda M."/>
            <person name="Hosokawa S."/>
            <person name="Ichikawa Y."/>
            <person name="Idonuma A."/>
            <person name="Iijima M."/>
            <person name="Ikeda M."/>
            <person name="Ikeno M."/>
            <person name="Ito K."/>
            <person name="Ito S."/>
            <person name="Ito T."/>
            <person name="Ito Y."/>
            <person name="Ito Y."/>
            <person name="Iwabuchi A."/>
            <person name="Kamiya K."/>
            <person name="Karasawa W."/>
            <person name="Kurita K."/>
            <person name="Katagiri S."/>
            <person name="Kikuta A."/>
            <person name="Kobayashi H."/>
            <person name="Kobayashi N."/>
            <person name="Machita K."/>
            <person name="Maehara T."/>
            <person name="Masukawa M."/>
            <person name="Mizubayashi T."/>
            <person name="Mukai Y."/>
            <person name="Nagasaki H."/>
            <person name="Nagata Y."/>
            <person name="Naito S."/>
            <person name="Nakashima M."/>
            <person name="Nakama Y."/>
            <person name="Nakamichi Y."/>
            <person name="Nakamura M."/>
            <person name="Meguro A."/>
            <person name="Negishi M."/>
            <person name="Ohta I."/>
            <person name="Ohta T."/>
            <person name="Okamoto M."/>
            <person name="Ono N."/>
            <person name="Saji S."/>
            <person name="Sakaguchi M."/>
            <person name="Sakai K."/>
            <person name="Shibata M."/>
            <person name="Shimokawa T."/>
            <person name="Song J."/>
            <person name="Takazaki Y."/>
            <person name="Terasawa K."/>
            <person name="Tsugane M."/>
            <person name="Tsuji K."/>
            <person name="Ueda S."/>
            <person name="Waki K."/>
            <person name="Yamagata H."/>
            <person name="Yamamoto M."/>
            <person name="Yamamoto S."/>
            <person name="Yamane H."/>
            <person name="Yoshiki S."/>
            <person name="Yoshihara R."/>
            <person name="Yukawa K."/>
            <person name="Zhong H."/>
            <person name="Yano M."/>
            <person name="Yuan Q."/>
            <person name="Ouyang S."/>
            <person name="Liu J."/>
            <person name="Jones K.M."/>
            <person name="Gansberger K."/>
            <person name="Moffat K."/>
            <person name="Hill J."/>
            <person name="Bera J."/>
            <person name="Fadrosh D."/>
            <person name="Jin S."/>
            <person name="Johri S."/>
            <person name="Kim M."/>
            <person name="Overton L."/>
            <person name="Reardon M."/>
            <person name="Tsitrin T."/>
            <person name="Vuong H."/>
            <person name="Weaver B."/>
            <person name="Ciecko A."/>
            <person name="Tallon L."/>
            <person name="Jackson J."/>
            <person name="Pai G."/>
            <person name="Aken S.V."/>
            <person name="Utterback T."/>
            <person name="Reidmuller S."/>
            <person name="Feldblyum T."/>
            <person name="Hsiao J."/>
            <person name="Zismann V."/>
            <person name="Iobst S."/>
            <person name="de Vazeille A.R."/>
            <person name="Buell C.R."/>
            <person name="Ying K."/>
            <person name="Li Y."/>
            <person name="Lu T."/>
            <person name="Huang Y."/>
            <person name="Zhao Q."/>
            <person name="Feng Q."/>
            <person name="Zhang L."/>
            <person name="Zhu J."/>
            <person name="Weng Q."/>
            <person name="Mu J."/>
            <person name="Lu Y."/>
            <person name="Fan D."/>
            <person name="Liu Y."/>
            <person name="Guan J."/>
            <person name="Zhang Y."/>
            <person name="Yu S."/>
            <person name="Liu X."/>
            <person name="Zhang Y."/>
            <person name="Hong G."/>
            <person name="Han B."/>
            <person name="Choisne N."/>
            <person name="Demange N."/>
            <person name="Orjeda G."/>
            <person name="Samain S."/>
            <person name="Cattolico L."/>
            <person name="Pelletier E."/>
            <person name="Couloux A."/>
            <person name="Segurens B."/>
            <person name="Wincker P."/>
            <person name="D'Hont A."/>
            <person name="Scarpelli C."/>
            <person name="Weissenbach J."/>
            <person name="Salanoubat M."/>
            <person name="Quetier F."/>
            <person name="Yu Y."/>
            <person name="Kim H.R."/>
            <person name="Rambo T."/>
            <person name="Currie J."/>
            <person name="Collura K."/>
            <person name="Luo M."/>
            <person name="Yang T."/>
            <person name="Ammiraju J.S.S."/>
            <person name="Engler F."/>
            <person name="Soderlund C."/>
            <person name="Wing R.A."/>
            <person name="Palmer L.E."/>
            <person name="de la Bastide M."/>
            <person name="Spiegel L."/>
            <person name="Nascimento L."/>
            <person name="Zutavern T."/>
            <person name="O'Shaughnessy A."/>
            <person name="Dike S."/>
            <person name="Dedhia N."/>
            <person name="Preston R."/>
            <person name="Balija V."/>
            <person name="McCombie W.R."/>
            <person name="Chow T."/>
            <person name="Chen H."/>
            <person name="Chung M."/>
            <person name="Chen C."/>
            <person name="Shaw J."/>
            <person name="Wu H."/>
            <person name="Hsiao K."/>
            <person name="Chao Y."/>
            <person name="Chu M."/>
            <person name="Cheng C."/>
            <person name="Hour A."/>
            <person name="Lee P."/>
            <person name="Lin S."/>
            <person name="Lin Y."/>
            <person name="Liou J."/>
            <person name="Liu S."/>
            <person name="Hsing Y."/>
            <person name="Raghuvanshi S."/>
            <person name="Mohanty A."/>
            <person name="Bharti A.K."/>
            <person name="Gaur A."/>
            <person name="Gupta V."/>
            <person name="Kumar D."/>
            <person name="Ravi V."/>
            <person name="Vij S."/>
            <person name="Kapur A."/>
            <person name="Khurana P."/>
            <person name="Khurana P."/>
            <person name="Khurana J.P."/>
            <person name="Tyagi A.K."/>
            <person name="Gaikwad K."/>
            <person name="Singh A."/>
            <person name="Dalal V."/>
            <person name="Srivastava S."/>
            <person name="Dixit A."/>
            <person name="Pal A.K."/>
            <person name="Ghazi I.A."/>
            <person name="Yadav M."/>
            <person name="Pandit A."/>
            <person name="Bhargava A."/>
            <person name="Sureshbabu K."/>
            <person name="Batra K."/>
            <person name="Sharma T.R."/>
            <person name="Mohapatra T."/>
            <person name="Singh N.K."/>
            <person name="Messing J."/>
            <person name="Nelson A.B."/>
            <person name="Fuks G."/>
            <person name="Kavchok S."/>
            <person name="Keizer G."/>
            <person name="Linton E."/>
            <person name="Llaca V."/>
            <person name="Song R."/>
            <person name="Tanyolac B."/>
            <person name="Young S."/>
            <person name="Ho-Il K."/>
            <person name="Hahn J.H."/>
            <person name="Sangsakoo G."/>
            <person name="Vanavichit A."/>
            <person name="de Mattos Luiz.A.T."/>
            <person name="Zimmer P.D."/>
            <person name="Malone G."/>
            <person name="Dellagostin O."/>
            <person name="de Oliveira A.C."/>
            <person name="Bevan M."/>
            <person name="Bancroft I."/>
            <person name="Minx P."/>
            <person name="Cordum H."/>
            <person name="Wilson R."/>
            <person name="Cheng Z."/>
            <person name="Jin W."/>
            <person name="Jiang J."/>
            <person name="Leong S.A."/>
            <person name="Iwama H."/>
            <person name="Gojobori T."/>
            <person name="Itoh T."/>
            <person name="Niimura Y."/>
            <person name="Fujii Y."/>
            <person name="Habara T."/>
            <person name="Sakai H."/>
            <person name="Sato Y."/>
            <person name="Wilson G."/>
            <person name="Kumar K."/>
            <person name="McCouch S."/>
            <person name="Juretic N."/>
            <person name="Hoen D."/>
            <person name="Wright S."/>
            <person name="Bruskiewich R."/>
            <person name="Bureau T."/>
            <person name="Miyao A."/>
            <person name="Hirochika H."/>
            <person name="Nishikawa T."/>
            <person name="Kadowaki K."/>
            <person name="Sugiura M."/>
            <person name="Burr B."/>
            <person name="Sasaki T."/>
        </authorList>
    </citation>
    <scope>NUCLEOTIDE SEQUENCE [LARGE SCALE GENOMIC DNA]</scope>
    <source>
        <strain evidence="3">cv. Nipponbare</strain>
    </source>
</reference>
<protein>
    <submittedName>
        <fullName evidence="2">Uncharacterized protein</fullName>
    </submittedName>
</protein>